<evidence type="ECO:0000259" key="1">
    <source>
        <dbReference type="Pfam" id="PF05699"/>
    </source>
</evidence>
<dbReference type="Proteomes" id="UP000022910">
    <property type="component" value="Unassembled WGS sequence"/>
</dbReference>
<dbReference type="EMBL" id="JEMT01029124">
    <property type="protein sequence ID" value="EXX52999.1"/>
    <property type="molecule type" value="Genomic_DNA"/>
</dbReference>
<evidence type="ECO:0000313" key="3">
    <source>
        <dbReference type="Proteomes" id="UP000022910"/>
    </source>
</evidence>
<dbReference type="SUPFAM" id="SSF53098">
    <property type="entry name" value="Ribonuclease H-like"/>
    <property type="match status" value="1"/>
</dbReference>
<dbReference type="Pfam" id="PF05699">
    <property type="entry name" value="Dimer_Tnp_hAT"/>
    <property type="match status" value="1"/>
</dbReference>
<dbReference type="PANTHER" id="PTHR46880">
    <property type="entry name" value="RAS-ASSOCIATING DOMAIN-CONTAINING PROTEIN"/>
    <property type="match status" value="1"/>
</dbReference>
<dbReference type="HOGENOM" id="CLU_1816803_0_0_1"/>
<dbReference type="OrthoDB" id="2442861at2759"/>
<organism evidence="2 3">
    <name type="scientific">Rhizophagus irregularis (strain DAOM 197198w)</name>
    <name type="common">Glomus intraradices</name>
    <dbReference type="NCBI Taxonomy" id="1432141"/>
    <lineage>
        <taxon>Eukaryota</taxon>
        <taxon>Fungi</taxon>
        <taxon>Fungi incertae sedis</taxon>
        <taxon>Mucoromycota</taxon>
        <taxon>Glomeromycotina</taxon>
        <taxon>Glomeromycetes</taxon>
        <taxon>Glomerales</taxon>
        <taxon>Glomeraceae</taxon>
        <taxon>Rhizophagus</taxon>
    </lineage>
</organism>
<dbReference type="InterPro" id="IPR008906">
    <property type="entry name" value="HATC_C_dom"/>
</dbReference>
<evidence type="ECO:0000313" key="2">
    <source>
        <dbReference type="EMBL" id="EXX52999.1"/>
    </source>
</evidence>
<feature type="domain" description="HAT C-terminal dimerisation" evidence="1">
    <location>
        <begin position="47"/>
        <end position="123"/>
    </location>
</feature>
<keyword evidence="3" id="KW-1185">Reference proteome</keyword>
<dbReference type="GO" id="GO:0046983">
    <property type="term" value="F:protein dimerization activity"/>
    <property type="evidence" value="ECO:0007669"/>
    <property type="project" value="InterPro"/>
</dbReference>
<accession>A0A015JDH2</accession>
<proteinExistence type="predicted"/>
<name>A0A015JDH2_RHIIW</name>
<protein>
    <recommendedName>
        <fullName evidence="1">HAT C-terminal dimerisation domain-containing protein</fullName>
    </recommendedName>
</protein>
<sequence length="142" mass="16768">MATYGQKEIEFLGNYYGDSKVVDCNIFAGIIDKEKLLEEWNSAKFYLESYSDKDYNFVEIWKHIFDVDNNFINNYPNISLLVEIALIVPLSNVIVERIFLHQNLIKTKFRNKLCTENLNKHLMILINGSDVEDFDFERAYDH</sequence>
<dbReference type="STRING" id="1432141.A0A015JDH2"/>
<dbReference type="AlphaFoldDB" id="A0A015JDH2"/>
<gene>
    <name evidence="2" type="ORF">RirG_247990</name>
</gene>
<dbReference type="InterPro" id="IPR012337">
    <property type="entry name" value="RNaseH-like_sf"/>
</dbReference>
<reference evidence="2 3" key="1">
    <citation type="submission" date="2014-02" db="EMBL/GenBank/DDBJ databases">
        <title>Single nucleus genome sequencing reveals high similarity among nuclei of an endomycorrhizal fungus.</title>
        <authorList>
            <person name="Lin K."/>
            <person name="Geurts R."/>
            <person name="Zhang Z."/>
            <person name="Limpens E."/>
            <person name="Saunders D.G."/>
            <person name="Mu D."/>
            <person name="Pang E."/>
            <person name="Cao H."/>
            <person name="Cha H."/>
            <person name="Lin T."/>
            <person name="Zhou Q."/>
            <person name="Shang Y."/>
            <person name="Li Y."/>
            <person name="Ivanov S."/>
            <person name="Sharma T."/>
            <person name="Velzen R.V."/>
            <person name="Ruijter N.D."/>
            <person name="Aanen D.K."/>
            <person name="Win J."/>
            <person name="Kamoun S."/>
            <person name="Bisseling T."/>
            <person name="Huang S."/>
        </authorList>
    </citation>
    <scope>NUCLEOTIDE SEQUENCE [LARGE SCALE GENOMIC DNA]</scope>
    <source>
        <strain evidence="3">DAOM197198w</strain>
    </source>
</reference>
<dbReference type="PANTHER" id="PTHR46880:SF5">
    <property type="entry name" value="DUF4371 DOMAIN-CONTAINING PROTEIN"/>
    <property type="match status" value="1"/>
</dbReference>
<comment type="caution">
    <text evidence="2">The sequence shown here is derived from an EMBL/GenBank/DDBJ whole genome shotgun (WGS) entry which is preliminary data.</text>
</comment>